<evidence type="ECO:0000313" key="9">
    <source>
        <dbReference type="EMBL" id="KDN80794.1"/>
    </source>
</evidence>
<evidence type="ECO:0000256" key="3">
    <source>
        <dbReference type="ARBA" id="ARBA00022475"/>
    </source>
</evidence>
<dbReference type="PANTHER" id="PTHR30489:SF0">
    <property type="entry name" value="LIPOPROTEIN-RELEASING SYSTEM TRANSMEMBRANE PROTEIN LOLE"/>
    <property type="match status" value="1"/>
</dbReference>
<comment type="subcellular location">
    <subcellularLocation>
        <location evidence="1">Cell membrane</location>
        <topology evidence="1">Multi-pass membrane protein</topology>
    </subcellularLocation>
</comment>
<evidence type="ECO:0000256" key="4">
    <source>
        <dbReference type="ARBA" id="ARBA00022692"/>
    </source>
</evidence>
<evidence type="ECO:0000256" key="2">
    <source>
        <dbReference type="ARBA" id="ARBA00005236"/>
    </source>
</evidence>
<feature type="transmembrane region" description="Helical" evidence="7">
    <location>
        <begin position="285"/>
        <end position="307"/>
    </location>
</feature>
<dbReference type="InterPro" id="IPR051447">
    <property type="entry name" value="Lipoprotein-release_system"/>
</dbReference>
<evidence type="ECO:0000256" key="6">
    <source>
        <dbReference type="ARBA" id="ARBA00023136"/>
    </source>
</evidence>
<proteinExistence type="inferred from homology"/>
<feature type="transmembrane region" description="Helical" evidence="7">
    <location>
        <begin position="332"/>
        <end position="351"/>
    </location>
</feature>
<evidence type="ECO:0000259" key="8">
    <source>
        <dbReference type="Pfam" id="PF02687"/>
    </source>
</evidence>
<feature type="transmembrane region" description="Helical" evidence="7">
    <location>
        <begin position="371"/>
        <end position="389"/>
    </location>
</feature>
<dbReference type="AlphaFoldDB" id="A0A066YLK9"/>
<sequence length="403" mass="40405">MVMCFLVAVGLLGPWLVRGAVGLLGVLLRAAGASASLAADNARAGSRRLASATVPIVMVTAFCGTLVFLQSSLQHSAAEQVRAGLTADRVVAAAPGAPGLPSDAVRRAAQLPGVDAAVGLLPTGLVVQSSGALSSATAQAVDGDPAALAKVLDPGVTSGSLAELGRSADTVALDSFLAESLHAKVGQRAAFWLGDGTRVEPTVVAVYSRGLGLGEALLPKAAVAAHTDAPYPARLLVAEAPGADGAATARALSALSPSGLPVTDRQGFAAQADRERELNGWANNVMAAVLAGFAALTAANTLVMTVLDRRREIALLRLAGGTRRQVRSMLRWEALLIAAIGLTAGGAIAWATLSPLTRALTSAAPHVPLGIALSLGAAAALLCLAATAVPGRALLRARPTTAI</sequence>
<evidence type="ECO:0000256" key="5">
    <source>
        <dbReference type="ARBA" id="ARBA00022989"/>
    </source>
</evidence>
<dbReference type="eggNOG" id="COG4591">
    <property type="taxonomic scope" value="Bacteria"/>
</dbReference>
<dbReference type="PANTHER" id="PTHR30489">
    <property type="entry name" value="LIPOPROTEIN-RELEASING SYSTEM TRANSMEMBRANE PROTEIN LOLE"/>
    <property type="match status" value="1"/>
</dbReference>
<evidence type="ECO:0000256" key="1">
    <source>
        <dbReference type="ARBA" id="ARBA00004651"/>
    </source>
</evidence>
<dbReference type="HOGENOM" id="CLU_012341_4_0_11"/>
<dbReference type="Pfam" id="PF02687">
    <property type="entry name" value="FtsX"/>
    <property type="match status" value="1"/>
</dbReference>
<comment type="similarity">
    <text evidence="2">Belongs to the ABC-4 integral membrane protein family. LolC/E subfamily.</text>
</comment>
<dbReference type="Proteomes" id="UP000027178">
    <property type="component" value="Unassembled WGS sequence"/>
</dbReference>
<organism evidence="9 10">
    <name type="scientific">Kitasatospora cheerisanensis KCTC 2395</name>
    <dbReference type="NCBI Taxonomy" id="1348663"/>
    <lineage>
        <taxon>Bacteria</taxon>
        <taxon>Bacillati</taxon>
        <taxon>Actinomycetota</taxon>
        <taxon>Actinomycetes</taxon>
        <taxon>Kitasatosporales</taxon>
        <taxon>Streptomycetaceae</taxon>
        <taxon>Kitasatospora</taxon>
    </lineage>
</organism>
<dbReference type="GO" id="GO:0098797">
    <property type="term" value="C:plasma membrane protein complex"/>
    <property type="evidence" value="ECO:0007669"/>
    <property type="project" value="TreeGrafter"/>
</dbReference>
<evidence type="ECO:0000313" key="10">
    <source>
        <dbReference type="Proteomes" id="UP000027178"/>
    </source>
</evidence>
<keyword evidence="4 7" id="KW-0812">Transmembrane</keyword>
<keyword evidence="5 7" id="KW-1133">Transmembrane helix</keyword>
<accession>A0A066YLK9</accession>
<comment type="caution">
    <text evidence="9">The sequence shown here is derived from an EMBL/GenBank/DDBJ whole genome shotgun (WGS) entry which is preliminary data.</text>
</comment>
<keyword evidence="3" id="KW-1003">Cell membrane</keyword>
<dbReference type="EMBL" id="JNBY01000160">
    <property type="protein sequence ID" value="KDN80794.1"/>
    <property type="molecule type" value="Genomic_DNA"/>
</dbReference>
<evidence type="ECO:0000256" key="7">
    <source>
        <dbReference type="SAM" id="Phobius"/>
    </source>
</evidence>
<keyword evidence="6 7" id="KW-0472">Membrane</keyword>
<dbReference type="PATRIC" id="fig|1348663.4.peg.7177"/>
<name>A0A066YLK9_9ACTN</name>
<dbReference type="InterPro" id="IPR003838">
    <property type="entry name" value="ABC3_permease_C"/>
</dbReference>
<protein>
    <recommendedName>
        <fullName evidence="8">ABC3 transporter permease C-terminal domain-containing protein</fullName>
    </recommendedName>
</protein>
<gene>
    <name evidence="9" type="ORF">KCH_74290</name>
</gene>
<keyword evidence="10" id="KW-1185">Reference proteome</keyword>
<reference evidence="9 10" key="1">
    <citation type="submission" date="2014-05" db="EMBL/GenBank/DDBJ databases">
        <title>Draft Genome Sequence of Kitasatospora cheerisanensis KCTC 2395.</title>
        <authorList>
            <person name="Nam D.H."/>
        </authorList>
    </citation>
    <scope>NUCLEOTIDE SEQUENCE [LARGE SCALE GENOMIC DNA]</scope>
    <source>
        <strain evidence="9 10">KCTC 2395</strain>
    </source>
</reference>
<feature type="domain" description="ABC3 transporter permease C-terminal" evidence="8">
    <location>
        <begin position="285"/>
        <end position="397"/>
    </location>
</feature>
<dbReference type="GO" id="GO:0044874">
    <property type="term" value="P:lipoprotein localization to outer membrane"/>
    <property type="evidence" value="ECO:0007669"/>
    <property type="project" value="TreeGrafter"/>
</dbReference>